<dbReference type="EMBL" id="BMMF01000009">
    <property type="protein sequence ID" value="GGK41777.1"/>
    <property type="molecule type" value="Genomic_DNA"/>
</dbReference>
<dbReference type="PANTHER" id="PTHR39328">
    <property type="entry name" value="BLL2871 PROTEIN"/>
    <property type="match status" value="1"/>
</dbReference>
<dbReference type="PANTHER" id="PTHR39328:SF1">
    <property type="entry name" value="BLL2871 PROTEIN"/>
    <property type="match status" value="1"/>
</dbReference>
<protein>
    <submittedName>
        <fullName evidence="1">Pilus assembly protein</fullName>
    </submittedName>
</protein>
<dbReference type="Pfam" id="PF06267">
    <property type="entry name" value="DUF1028"/>
    <property type="match status" value="1"/>
</dbReference>
<sequence length="244" mass="25760">MTWSIVARDPQTGAIGIAVASRFFAVGARVPFIAPGVGAVATQALINPLYGPKGLDLLRDGASAAEVVAALVADDTGRDHRQVQVMDAQGRFAAHTGAACVDWCGSLSDEICGLAGNMLAGPQVLEETARAYRENADLPFPRRLLVAMAAGEAAGGDKRGKQSAGLLIHTSEDWPDLDIRVDDHPEPIAELARLERVSRERWTHFKRYLATREDPVGITDRARIDAEIAAAIAAADAETGASAA</sequence>
<accession>A0A917QBL4</accession>
<dbReference type="InterPro" id="IPR029055">
    <property type="entry name" value="Ntn_hydrolases_N"/>
</dbReference>
<name>A0A917QBL4_9HYPH</name>
<dbReference type="AlphaFoldDB" id="A0A917QBL4"/>
<proteinExistence type="predicted"/>
<dbReference type="Gene3D" id="3.60.20.10">
    <property type="entry name" value="Glutamine Phosphoribosylpyrophosphate, subunit 1, domain 1"/>
    <property type="match status" value="1"/>
</dbReference>
<organism evidence="1 2">
    <name type="scientific">Salinarimonas ramus</name>
    <dbReference type="NCBI Taxonomy" id="690164"/>
    <lineage>
        <taxon>Bacteria</taxon>
        <taxon>Pseudomonadati</taxon>
        <taxon>Pseudomonadota</taxon>
        <taxon>Alphaproteobacteria</taxon>
        <taxon>Hyphomicrobiales</taxon>
        <taxon>Salinarimonadaceae</taxon>
        <taxon>Salinarimonas</taxon>
    </lineage>
</organism>
<dbReference type="RefSeq" id="WP_188914171.1">
    <property type="nucleotide sequence ID" value="NZ_BMMF01000009.1"/>
</dbReference>
<reference evidence="1 2" key="1">
    <citation type="journal article" date="2014" name="Int. J. Syst. Evol. Microbiol.">
        <title>Complete genome sequence of Corynebacterium casei LMG S-19264T (=DSM 44701T), isolated from a smear-ripened cheese.</title>
        <authorList>
            <consortium name="US DOE Joint Genome Institute (JGI-PGF)"/>
            <person name="Walter F."/>
            <person name="Albersmeier A."/>
            <person name="Kalinowski J."/>
            <person name="Ruckert C."/>
        </authorList>
    </citation>
    <scope>NUCLEOTIDE SEQUENCE [LARGE SCALE GENOMIC DNA]</scope>
    <source>
        <strain evidence="1 2">CGMCC 1.9161</strain>
    </source>
</reference>
<dbReference type="Proteomes" id="UP000600449">
    <property type="component" value="Unassembled WGS sequence"/>
</dbReference>
<gene>
    <name evidence="1" type="ORF">GCM10011322_31170</name>
</gene>
<evidence type="ECO:0000313" key="1">
    <source>
        <dbReference type="EMBL" id="GGK41777.1"/>
    </source>
</evidence>
<dbReference type="InterPro" id="IPR010430">
    <property type="entry name" value="DUF1028"/>
</dbReference>
<keyword evidence="2" id="KW-1185">Reference proteome</keyword>
<dbReference type="SUPFAM" id="SSF56235">
    <property type="entry name" value="N-terminal nucleophile aminohydrolases (Ntn hydrolases)"/>
    <property type="match status" value="1"/>
</dbReference>
<evidence type="ECO:0000313" key="2">
    <source>
        <dbReference type="Proteomes" id="UP000600449"/>
    </source>
</evidence>
<comment type="caution">
    <text evidence="1">The sequence shown here is derived from an EMBL/GenBank/DDBJ whole genome shotgun (WGS) entry which is preliminary data.</text>
</comment>